<evidence type="ECO:0000313" key="2">
    <source>
        <dbReference type="EMBL" id="TFF27831.1"/>
    </source>
</evidence>
<dbReference type="SUPFAM" id="SSF52799">
    <property type="entry name" value="(Phosphotyrosine protein) phosphatases II"/>
    <property type="match status" value="1"/>
</dbReference>
<name>A0A4Y8RWD5_9HYPH</name>
<dbReference type="Proteomes" id="UP000298179">
    <property type="component" value="Unassembled WGS sequence"/>
</dbReference>
<dbReference type="PROSITE" id="PS50056">
    <property type="entry name" value="TYR_PHOSPHATASE_2"/>
    <property type="match status" value="1"/>
</dbReference>
<dbReference type="Gene3D" id="3.90.190.10">
    <property type="entry name" value="Protein tyrosine phosphatase superfamily"/>
    <property type="match status" value="1"/>
</dbReference>
<dbReference type="Pfam" id="PF22741">
    <property type="entry name" value="PTP-NADK"/>
    <property type="match status" value="1"/>
</dbReference>
<dbReference type="InterPro" id="IPR029021">
    <property type="entry name" value="Prot-tyrosine_phosphatase-like"/>
</dbReference>
<comment type="caution">
    <text evidence="2">The sequence shown here is derived from an EMBL/GenBank/DDBJ whole genome shotgun (WGS) entry which is preliminary data.</text>
</comment>
<organism evidence="2 3">
    <name type="scientific">Jiella endophytica</name>
    <dbReference type="NCBI Taxonomy" id="2558362"/>
    <lineage>
        <taxon>Bacteria</taxon>
        <taxon>Pseudomonadati</taxon>
        <taxon>Pseudomonadota</taxon>
        <taxon>Alphaproteobacteria</taxon>
        <taxon>Hyphomicrobiales</taxon>
        <taxon>Aurantimonadaceae</taxon>
        <taxon>Jiella</taxon>
    </lineage>
</organism>
<evidence type="ECO:0000259" key="1">
    <source>
        <dbReference type="PROSITE" id="PS50056"/>
    </source>
</evidence>
<gene>
    <name evidence="2" type="ORF">E3C22_05105</name>
</gene>
<protein>
    <submittedName>
        <fullName evidence="2">Protein tyrosine phosphatase</fullName>
    </submittedName>
</protein>
<sequence>MRRLAATILGILAVTTGVLVANLVLIHSTGNVHAVDDDGQFYRSATLSAGYLERIVETKGIRTIVNLRGGEGRDWYEAERAVAAKHGVDFLSFHLSAKDIPGPRTLEDLLFVLKNAPRPILVHCKSGSDRTGLASALYLYAVAGTTVAKADAQLSLRYGHFPWLGSRTVAMDEAFSAYTAFYRQENDHAETIRLAAE</sequence>
<keyword evidence="3" id="KW-1185">Reference proteome</keyword>
<dbReference type="InterPro" id="IPR000387">
    <property type="entry name" value="Tyr_Pase_dom"/>
</dbReference>
<dbReference type="RefSeq" id="WP_134760817.1">
    <property type="nucleotide sequence ID" value="NZ_SOZD01000001.1"/>
</dbReference>
<dbReference type="EMBL" id="SOZD01000001">
    <property type="protein sequence ID" value="TFF27831.1"/>
    <property type="molecule type" value="Genomic_DNA"/>
</dbReference>
<reference evidence="2 3" key="1">
    <citation type="submission" date="2019-03" db="EMBL/GenBank/DDBJ databases">
        <title>Jiella endophytica sp. nov., a novel endophytic bacterium isolated from root of Ficus microcarpa Linn. f.</title>
        <authorList>
            <person name="Tuo L."/>
        </authorList>
    </citation>
    <scope>NUCLEOTIDE SEQUENCE [LARGE SCALE GENOMIC DNA]</scope>
    <source>
        <strain evidence="2 3">CBS5Q-3</strain>
    </source>
</reference>
<dbReference type="InterPro" id="IPR016130">
    <property type="entry name" value="Tyr_Pase_AS"/>
</dbReference>
<dbReference type="InterPro" id="IPR055214">
    <property type="entry name" value="PTP-NADK"/>
</dbReference>
<dbReference type="AlphaFoldDB" id="A0A4Y8RWD5"/>
<proteinExistence type="predicted"/>
<accession>A0A4Y8RWD5</accession>
<dbReference type="OrthoDB" id="9814896at2"/>
<feature type="domain" description="Tyrosine specific protein phosphatases" evidence="1">
    <location>
        <begin position="119"/>
        <end position="157"/>
    </location>
</feature>
<evidence type="ECO:0000313" key="3">
    <source>
        <dbReference type="Proteomes" id="UP000298179"/>
    </source>
</evidence>
<dbReference type="PROSITE" id="PS00383">
    <property type="entry name" value="TYR_PHOSPHATASE_1"/>
    <property type="match status" value="1"/>
</dbReference>